<dbReference type="AlphaFoldDB" id="A0A921N0P9"/>
<protein>
    <submittedName>
        <fullName evidence="1">Uncharacterized protein</fullName>
    </submittedName>
</protein>
<sequence>MNELTNLSVFNEETGEIIQYLTKDEIEFLRNNYTSATKGIGRINDKNIRRSDDLFCQFINETCGSFYFNYYNKLEMNQYSFRFMYICTFMNYKGYLEFGNAKNEGRLCTKKDLMEILALGKSEYYKTFNYLLDNNLIKIDENDFICVNTEICIKGKIKSKKEVVRMFDSGIREIYKNSLPKEHKKLSVLIKILPYIHHDLNVVCQDPTEEYVELIKPLTLTELAKKLEYSTTQKLRKGLMDLKVNGEPVIMISKINNKDMLVVNPKIYYKGGNIEKMEGIINLFKIAK</sequence>
<dbReference type="Proteomes" id="UP000776700">
    <property type="component" value="Unassembled WGS sequence"/>
</dbReference>
<name>A0A921N0P9_9FIRM</name>
<accession>A0A921N0P9</accession>
<reference evidence="1" key="2">
    <citation type="submission" date="2021-09" db="EMBL/GenBank/DDBJ databases">
        <authorList>
            <person name="Gilroy R."/>
        </authorList>
    </citation>
    <scope>NUCLEOTIDE SEQUENCE</scope>
    <source>
        <strain evidence="1">1277</strain>
    </source>
</reference>
<evidence type="ECO:0000313" key="2">
    <source>
        <dbReference type="Proteomes" id="UP000776700"/>
    </source>
</evidence>
<comment type="caution">
    <text evidence="1">The sequence shown here is derived from an EMBL/GenBank/DDBJ whole genome shotgun (WGS) entry which is preliminary data.</text>
</comment>
<dbReference type="EMBL" id="DYUB01000215">
    <property type="protein sequence ID" value="HJG96812.1"/>
    <property type="molecule type" value="Genomic_DNA"/>
</dbReference>
<reference evidence="1" key="1">
    <citation type="journal article" date="2021" name="PeerJ">
        <title>Extensive microbial diversity within the chicken gut microbiome revealed by metagenomics and culture.</title>
        <authorList>
            <person name="Gilroy R."/>
            <person name="Ravi A."/>
            <person name="Getino M."/>
            <person name="Pursley I."/>
            <person name="Horton D.L."/>
            <person name="Alikhan N.F."/>
            <person name="Baker D."/>
            <person name="Gharbi K."/>
            <person name="Hall N."/>
            <person name="Watson M."/>
            <person name="Adriaenssens E.M."/>
            <person name="Foster-Nyarko E."/>
            <person name="Jarju S."/>
            <person name="Secka A."/>
            <person name="Antonio M."/>
            <person name="Oren A."/>
            <person name="Chaudhuri R.R."/>
            <person name="La Ragione R."/>
            <person name="Hildebrand F."/>
            <person name="Pallen M.J."/>
        </authorList>
    </citation>
    <scope>NUCLEOTIDE SEQUENCE</scope>
    <source>
        <strain evidence="1">1277</strain>
    </source>
</reference>
<organism evidence="1 2">
    <name type="scientific">Romboutsia timonensis</name>
    <dbReference type="NCBI Taxonomy" id="1776391"/>
    <lineage>
        <taxon>Bacteria</taxon>
        <taxon>Bacillati</taxon>
        <taxon>Bacillota</taxon>
        <taxon>Clostridia</taxon>
        <taxon>Peptostreptococcales</taxon>
        <taxon>Peptostreptococcaceae</taxon>
        <taxon>Romboutsia</taxon>
    </lineage>
</organism>
<proteinExistence type="predicted"/>
<evidence type="ECO:0000313" key="1">
    <source>
        <dbReference type="EMBL" id="HJG96812.1"/>
    </source>
</evidence>
<gene>
    <name evidence="1" type="ORF">K8V90_06905</name>
</gene>